<dbReference type="GO" id="GO:0005990">
    <property type="term" value="P:lactose catabolic process"/>
    <property type="evidence" value="ECO:0007669"/>
    <property type="project" value="TreeGrafter"/>
</dbReference>
<dbReference type="GO" id="GO:0004565">
    <property type="term" value="F:beta-galactosidase activity"/>
    <property type="evidence" value="ECO:0007669"/>
    <property type="project" value="UniProtKB-EC"/>
</dbReference>
<dbReference type="InterPro" id="IPR032312">
    <property type="entry name" value="LacZ_4"/>
</dbReference>
<dbReference type="Pfam" id="PF16353">
    <property type="entry name" value="LacZ_4"/>
    <property type="match status" value="1"/>
</dbReference>
<dbReference type="InterPro" id="IPR006311">
    <property type="entry name" value="TAT_signal"/>
</dbReference>
<dbReference type="InterPro" id="IPR014718">
    <property type="entry name" value="GH-type_carb-bd"/>
</dbReference>
<dbReference type="Pfam" id="PF13385">
    <property type="entry name" value="Laminin_G_3"/>
    <property type="match status" value="1"/>
</dbReference>
<dbReference type="OrthoDB" id="38162at2157"/>
<feature type="domain" description="Beta galactosidase small chain/" evidence="8">
    <location>
        <begin position="1072"/>
        <end position="1351"/>
    </location>
</feature>
<dbReference type="GO" id="GO:0030246">
    <property type="term" value="F:carbohydrate binding"/>
    <property type="evidence" value="ECO:0007669"/>
    <property type="project" value="InterPro"/>
</dbReference>
<evidence type="ECO:0000256" key="2">
    <source>
        <dbReference type="ARBA" id="ARBA00007401"/>
    </source>
</evidence>
<feature type="compositionally biased region" description="Polar residues" evidence="7">
    <location>
        <begin position="38"/>
        <end position="51"/>
    </location>
</feature>
<dbReference type="InterPro" id="IPR036156">
    <property type="entry name" value="Beta-gal/glucu_dom_sf"/>
</dbReference>
<dbReference type="EC" id="3.2.1.23" evidence="3"/>
<evidence type="ECO:0000256" key="6">
    <source>
        <dbReference type="ARBA" id="ARBA00032230"/>
    </source>
</evidence>
<dbReference type="InterPro" id="IPR006101">
    <property type="entry name" value="Glyco_hydro_2"/>
</dbReference>
<dbReference type="InterPro" id="IPR050347">
    <property type="entry name" value="Bact_Beta-galactosidase"/>
</dbReference>
<keyword evidence="12" id="KW-1185">Reference proteome</keyword>
<dbReference type="GO" id="GO:0009341">
    <property type="term" value="C:beta-galactosidase complex"/>
    <property type="evidence" value="ECO:0007669"/>
    <property type="project" value="InterPro"/>
</dbReference>
<dbReference type="InterPro" id="IPR013783">
    <property type="entry name" value="Ig-like_fold"/>
</dbReference>
<dbReference type="Pfam" id="PF02929">
    <property type="entry name" value="Bgal_small_N"/>
    <property type="match status" value="1"/>
</dbReference>
<dbReference type="Proteomes" id="UP000255421">
    <property type="component" value="Unassembled WGS sequence"/>
</dbReference>
<keyword evidence="5" id="KW-0326">Glycosidase</keyword>
<dbReference type="InterPro" id="IPR004199">
    <property type="entry name" value="B-gal_small/dom_5"/>
</dbReference>
<comment type="catalytic activity">
    <reaction evidence="1">
        <text>Hydrolysis of terminal non-reducing beta-D-galactose residues in beta-D-galactosides.</text>
        <dbReference type="EC" id="3.2.1.23"/>
    </reaction>
</comment>
<evidence type="ECO:0000256" key="5">
    <source>
        <dbReference type="ARBA" id="ARBA00023295"/>
    </source>
</evidence>
<dbReference type="Pfam" id="PF02836">
    <property type="entry name" value="Glyco_hydro_2_C"/>
    <property type="match status" value="2"/>
</dbReference>
<dbReference type="PANTHER" id="PTHR46323:SF2">
    <property type="entry name" value="BETA-GALACTOSIDASE"/>
    <property type="match status" value="1"/>
</dbReference>
<dbReference type="InterPro" id="IPR008979">
    <property type="entry name" value="Galactose-bd-like_sf"/>
</dbReference>
<dbReference type="EMBL" id="FNKQ01000004">
    <property type="protein sequence ID" value="SDQ98331.1"/>
    <property type="molecule type" value="Genomic_DNA"/>
</dbReference>
<dbReference type="SUPFAM" id="SSF49899">
    <property type="entry name" value="Concanavalin A-like lectins/glucanases"/>
    <property type="match status" value="1"/>
</dbReference>
<dbReference type="PANTHER" id="PTHR46323">
    <property type="entry name" value="BETA-GALACTOSIDASE"/>
    <property type="match status" value="1"/>
</dbReference>
<dbReference type="EMBL" id="QQST01000002">
    <property type="protein sequence ID" value="RDI70180.1"/>
    <property type="molecule type" value="Genomic_DNA"/>
</dbReference>
<dbReference type="Gene3D" id="2.60.40.10">
    <property type="entry name" value="Immunoglobulins"/>
    <property type="match status" value="2"/>
</dbReference>
<dbReference type="SUPFAM" id="SSF51445">
    <property type="entry name" value="(Trans)glycosidases"/>
    <property type="match status" value="1"/>
</dbReference>
<dbReference type="PROSITE" id="PS51318">
    <property type="entry name" value="TAT"/>
    <property type="match status" value="1"/>
</dbReference>
<dbReference type="PRINTS" id="PR00132">
    <property type="entry name" value="GLHYDRLASE2"/>
</dbReference>
<dbReference type="Proteomes" id="UP000199289">
    <property type="component" value="Unassembled WGS sequence"/>
</dbReference>
<evidence type="ECO:0000256" key="7">
    <source>
        <dbReference type="SAM" id="MobiDB-lite"/>
    </source>
</evidence>
<gene>
    <name evidence="9" type="ORF">DWB78_16315</name>
    <name evidence="10" type="ORF">SAMN05216278_3122</name>
</gene>
<dbReference type="InterPro" id="IPR011013">
    <property type="entry name" value="Gal_mutarotase_sf_dom"/>
</dbReference>
<protein>
    <recommendedName>
        <fullName evidence="3">beta-galactosidase</fullName>
        <ecNumber evidence="3">3.2.1.23</ecNumber>
    </recommendedName>
    <alternativeName>
        <fullName evidence="6">Lactase</fullName>
    </alternativeName>
</protein>
<dbReference type="SUPFAM" id="SSF49785">
    <property type="entry name" value="Galactose-binding domain-like"/>
    <property type="match status" value="1"/>
</dbReference>
<keyword evidence="4" id="KW-0378">Hydrolase</keyword>
<dbReference type="SUPFAM" id="SSF49303">
    <property type="entry name" value="beta-Galactosidase/glucuronidase domain"/>
    <property type="match status" value="2"/>
</dbReference>
<evidence type="ECO:0000256" key="4">
    <source>
        <dbReference type="ARBA" id="ARBA00022801"/>
    </source>
</evidence>
<dbReference type="SUPFAM" id="SSF74650">
    <property type="entry name" value="Galactose mutarotase-like"/>
    <property type="match status" value="1"/>
</dbReference>
<dbReference type="InterPro" id="IPR023230">
    <property type="entry name" value="Glyco_hydro_2_CS"/>
</dbReference>
<dbReference type="Gene3D" id="3.20.20.80">
    <property type="entry name" value="Glycosidases"/>
    <property type="match status" value="1"/>
</dbReference>
<dbReference type="InterPro" id="IPR006102">
    <property type="entry name" value="Ig-like_GH2"/>
</dbReference>
<reference evidence="9 12" key="3">
    <citation type="submission" date="2018-07" db="EMBL/GenBank/DDBJ databases">
        <title>Genome sequence of extremly halophilic archaeon Halopelagius longus strain BC12-B1.</title>
        <authorList>
            <person name="Zhang X."/>
        </authorList>
    </citation>
    <scope>NUCLEOTIDE SEQUENCE [LARGE SCALE GENOMIC DNA]</scope>
    <source>
        <strain evidence="9 12">BC12-B1</strain>
    </source>
</reference>
<dbReference type="RefSeq" id="WP_092538640.1">
    <property type="nucleotide sequence ID" value="NZ_FNKQ01000004.1"/>
</dbReference>
<evidence type="ECO:0000313" key="10">
    <source>
        <dbReference type="EMBL" id="SDQ98331.1"/>
    </source>
</evidence>
<dbReference type="Gene3D" id="2.70.98.10">
    <property type="match status" value="1"/>
</dbReference>
<dbReference type="SMART" id="SM01038">
    <property type="entry name" value="Bgal_small_N"/>
    <property type="match status" value="1"/>
</dbReference>
<feature type="region of interest" description="Disordered" evidence="7">
    <location>
        <begin position="35"/>
        <end position="55"/>
    </location>
</feature>
<evidence type="ECO:0000313" key="11">
    <source>
        <dbReference type="Proteomes" id="UP000199289"/>
    </source>
</evidence>
<dbReference type="InterPro" id="IPR013320">
    <property type="entry name" value="ConA-like_dom_sf"/>
</dbReference>
<proteinExistence type="inferred from homology"/>
<sequence length="1377" mass="151105">MSEQSPSSTDSDSAPFGSTRRRFLQVTGLAAALPLASEGTSAASVPATTNGPGRIENLSAYLENPERFEENREPTTATAAMPYESAQAARDADVKFAPFEERFAESSYVRLLNGDWNFQFFTNPGQLPPSFDHDSGNWDTVAVPEPWQTQGYDERIYTNWRPTWIGYSDALAMEWSEFNDALNPQAGDGKLNIPGVGDERPDPVGVYNRTISIPAEWDGRELFVRFEGVKQAAFVWIDDRYVGFQQGSMTPGEFDITDCVTAGRDHELTVQVYRWSDAEALECIDMHKYAGIYRSVYLYATPQVHLRDFDVRQELDDEYRDATLCVDAEVANYGDDEAGAYTVRGVLRDPDGGRVTTLSGTGQADGDGFVTSMETSVENPKKWTAEHPTLYTLTLELVREADGAVMEASLEKVGFREYSVDRGRRGAQVRVNGRPVNVRGANRHEVDPETGRTVSADLMRTDIELMKQFNLNAVRTSHYPNDPTFLRLADEYGLYVVDEANCETHWNQPVLASTTAYHDQAVARFRRMLLRDRNHASVFAWSTGNEAGTAAEHLHMAGLGVGSDDEYVPTTTEETRLPKTDSVETFEKDVEGLAGDRLLYHQPNIGGWEVEFCDMLGPRYIDVESMVSLAADGQLKDSPRFGTYDYGDPTRPIVMGEYNHAYGNSLGLVDRFWNEYIQPPVRLARDASGHGNEGTVVGAPAVHDAADGASLTLGPDDRVTVESPPDLTSSDVEFSVAVSVAGLDTDAAVELASKRGAFRLVTKEGRFVFSVGGGAASVAGRVPSSFTDDRSHTLVAVCRADSLDLYLDGSRLARSEHSLSSVDGGDAPLHIGGETSGDETVAYDSVSVFDRALSKEAAASPTAAEAPVLAYTFESLLRDASLQGGFIWEWSNQSLNATTDNGQQYQFYHREGPAGSFCLNGMVWADRRVQPELWELKQCHQPVKVAARDLTAGEVYVTNHHAFTSLSELDARWELACGDQTVQSGELSLDIPPGATRPVTLDGFETPSSDEPGAEYTLTISFALSTSTPWAERGHEVAFSQFEVPVDVPEPKTVDVAEMPTVSVAETDGSVVVSGEGFEYTFDREAGTLASMRANETELIERGPLFNFWRAPIMNESTSWGGNVAETWRKLGLDEIQYAVESVDITRANDCVVDVTVEGRAVGDADSDPGFATTYHYRVFGNGAVTVEVAAEPNDPLVDGIGESEWLPKVGLQIEVADRFSTFEWYGRGPEETYPDRKSGMKLGRHAGSIDDQFVPYVPPTDNGNKTETRWAALTGESTGLAAFADEEPMNVSLNQWSNLAEADYVYELEDRGSVAFNLDHAVTGVGGTPVPPFEEYRVRPEPISFSVTLRPVTDDSDLMELATRRLQKGDREENTD</sequence>
<evidence type="ECO:0000313" key="9">
    <source>
        <dbReference type="EMBL" id="RDI70180.1"/>
    </source>
</evidence>
<dbReference type="Gene3D" id="2.60.120.260">
    <property type="entry name" value="Galactose-binding domain-like"/>
    <property type="match status" value="1"/>
</dbReference>
<evidence type="ECO:0000259" key="8">
    <source>
        <dbReference type="SMART" id="SM01038"/>
    </source>
</evidence>
<reference evidence="11" key="2">
    <citation type="submission" date="2016-10" db="EMBL/GenBank/DDBJ databases">
        <authorList>
            <person name="Varghese N."/>
            <person name="Submissions S."/>
        </authorList>
    </citation>
    <scope>NUCLEOTIDE SEQUENCE [LARGE SCALE GENOMIC DNA]</scope>
    <source>
        <strain evidence="11">CGMCC 1.12397</strain>
    </source>
</reference>
<dbReference type="InterPro" id="IPR006104">
    <property type="entry name" value="Glyco_hydro_2_N"/>
</dbReference>
<comment type="similarity">
    <text evidence="2">Belongs to the glycosyl hydrolase 2 family.</text>
</comment>
<dbReference type="InterPro" id="IPR017853">
    <property type="entry name" value="GH"/>
</dbReference>
<organism evidence="10 11">
    <name type="scientific">Halopelagius longus</name>
    <dbReference type="NCBI Taxonomy" id="1236180"/>
    <lineage>
        <taxon>Archaea</taxon>
        <taxon>Methanobacteriati</taxon>
        <taxon>Methanobacteriota</taxon>
        <taxon>Stenosarchaea group</taxon>
        <taxon>Halobacteria</taxon>
        <taxon>Halobacteriales</taxon>
        <taxon>Haloferacaceae</taxon>
    </lineage>
</organism>
<dbReference type="Gene3D" id="2.60.120.200">
    <property type="match status" value="1"/>
</dbReference>
<name>A0A1H1FBJ5_9EURY</name>
<dbReference type="Pfam" id="PF02837">
    <property type="entry name" value="Glyco_hydro_2_N"/>
    <property type="match status" value="2"/>
</dbReference>
<dbReference type="PROSITE" id="PS00719">
    <property type="entry name" value="GLYCOSYL_HYDROL_F2_1"/>
    <property type="match status" value="1"/>
</dbReference>
<evidence type="ECO:0000256" key="3">
    <source>
        <dbReference type="ARBA" id="ARBA00012756"/>
    </source>
</evidence>
<reference evidence="10" key="1">
    <citation type="submission" date="2016-10" db="EMBL/GenBank/DDBJ databases">
        <authorList>
            <person name="de Groot N.N."/>
        </authorList>
    </citation>
    <scope>NUCLEOTIDE SEQUENCE [LARGE SCALE GENOMIC DNA]</scope>
    <source>
        <strain evidence="10">CGMCC 1.12397</strain>
    </source>
</reference>
<accession>A0A1H1FBJ5</accession>
<evidence type="ECO:0000256" key="1">
    <source>
        <dbReference type="ARBA" id="ARBA00001412"/>
    </source>
</evidence>
<dbReference type="Pfam" id="PF00703">
    <property type="entry name" value="Glyco_hydro_2"/>
    <property type="match status" value="1"/>
</dbReference>
<dbReference type="InterPro" id="IPR006103">
    <property type="entry name" value="Glyco_hydro_2_cat"/>
</dbReference>
<evidence type="ECO:0000313" key="12">
    <source>
        <dbReference type="Proteomes" id="UP000255421"/>
    </source>
</evidence>